<evidence type="ECO:0000256" key="1">
    <source>
        <dbReference type="SAM" id="MobiDB-lite"/>
    </source>
</evidence>
<proteinExistence type="predicted"/>
<keyword evidence="2" id="KW-0812">Transmembrane</keyword>
<dbReference type="InterPro" id="IPR036397">
    <property type="entry name" value="RNaseH_sf"/>
</dbReference>
<keyword evidence="4" id="KW-1185">Reference proteome</keyword>
<evidence type="ECO:0000256" key="2">
    <source>
        <dbReference type="SAM" id="Phobius"/>
    </source>
</evidence>
<keyword evidence="2" id="KW-1133">Transmembrane helix</keyword>
<dbReference type="PROSITE" id="PS50994">
    <property type="entry name" value="INTEGRASE"/>
    <property type="match status" value="1"/>
</dbReference>
<dbReference type="AlphaFoldDB" id="A0A6S7FMY2"/>
<dbReference type="InterPro" id="IPR012337">
    <property type="entry name" value="RNaseH-like_sf"/>
</dbReference>
<accession>A0A6S7FMY2</accession>
<dbReference type="EMBL" id="CACRXK020000096">
    <property type="protein sequence ID" value="CAB3978213.1"/>
    <property type="molecule type" value="Genomic_DNA"/>
</dbReference>
<dbReference type="GO" id="GO:0015074">
    <property type="term" value="P:DNA integration"/>
    <property type="evidence" value="ECO:0007669"/>
    <property type="project" value="InterPro"/>
</dbReference>
<protein>
    <submittedName>
        <fullName evidence="3">Neural cell adhesion molecule 1</fullName>
    </submittedName>
</protein>
<dbReference type="InterPro" id="IPR001584">
    <property type="entry name" value="Integrase_cat-core"/>
</dbReference>
<gene>
    <name evidence="3" type="ORF">PACLA_8A013602</name>
</gene>
<feature type="region of interest" description="Disordered" evidence="1">
    <location>
        <begin position="278"/>
        <end position="297"/>
    </location>
</feature>
<dbReference type="Gene3D" id="1.10.340.70">
    <property type="match status" value="1"/>
</dbReference>
<feature type="transmembrane region" description="Helical" evidence="2">
    <location>
        <begin position="548"/>
        <end position="572"/>
    </location>
</feature>
<sequence>MPYYSSVKNELCIIGQLVMRGTRIVIPQALRNEVLRLAHEGHQGIVKMKNRLRSKVWWPKMDGDAERICKRCHGCQVVGDFRAPEPMQRTEPPSGPWQDVAIDLLGPLPSGENLLVIVDYYSRFFEVVIMKSTTTQKVIEVLTPIFARYGYPFTLKSDNGAQFVSEEFEDFLTESGIQHRKSPPLWPQANGEVERQNRTLLKSLKVAHVENKKWKDELNKFLLAYRTTPHSSTGVSPAFMMFGRELKTKLPELRPDKNILDESIRDRDWNKKVAGKEYADKHRQANQNPINPGDKVLLKNSKTSGKLDPKFETKPYIVQTKEGQELTVKSDEGVVYRRNNSFVKPYQEPGVQETVTESERSEDTAVSPTNEGNPVAVPISRPSRVRKLPDKFKDFVLNTMYLVLNWPRMQANFSWIIICRYKALMVFVNMMKEDKLSEKVNLGVTWLSGRQCITMNLNMNVPDLGISNDAKVEDVRLLCNRGHMHNFDLFLGCITLVLLFKNSRCSLLRDENIFEKVRHEMSLVFVYLGITWLHKLDNSRLPGNIAPGVFGTLIAAAIFAAIVCVISLIRFLENHKYV</sequence>
<dbReference type="PANTHER" id="PTHR37984">
    <property type="entry name" value="PROTEIN CBG26694"/>
    <property type="match status" value="1"/>
</dbReference>
<comment type="caution">
    <text evidence="3">The sequence shown here is derived from an EMBL/GenBank/DDBJ whole genome shotgun (WGS) entry which is preliminary data.</text>
</comment>
<dbReference type="FunFam" id="3.30.420.10:FF:000063">
    <property type="entry name" value="Retrovirus-related Pol polyprotein from transposon 297-like Protein"/>
    <property type="match status" value="1"/>
</dbReference>
<keyword evidence="2" id="KW-0472">Membrane</keyword>
<name>A0A6S7FMY2_PARCT</name>
<organism evidence="3 4">
    <name type="scientific">Paramuricea clavata</name>
    <name type="common">Red gorgonian</name>
    <name type="synonym">Violescent sea-whip</name>
    <dbReference type="NCBI Taxonomy" id="317549"/>
    <lineage>
        <taxon>Eukaryota</taxon>
        <taxon>Metazoa</taxon>
        <taxon>Cnidaria</taxon>
        <taxon>Anthozoa</taxon>
        <taxon>Octocorallia</taxon>
        <taxon>Malacalcyonacea</taxon>
        <taxon>Plexauridae</taxon>
        <taxon>Paramuricea</taxon>
    </lineage>
</organism>
<dbReference type="GO" id="GO:0003676">
    <property type="term" value="F:nucleic acid binding"/>
    <property type="evidence" value="ECO:0007669"/>
    <property type="project" value="InterPro"/>
</dbReference>
<dbReference type="Pfam" id="PF17921">
    <property type="entry name" value="Integrase_H2C2"/>
    <property type="match status" value="1"/>
</dbReference>
<dbReference type="Gene3D" id="3.30.420.10">
    <property type="entry name" value="Ribonuclease H-like superfamily/Ribonuclease H"/>
    <property type="match status" value="1"/>
</dbReference>
<evidence type="ECO:0000313" key="3">
    <source>
        <dbReference type="EMBL" id="CAB3978213.1"/>
    </source>
</evidence>
<reference evidence="3" key="1">
    <citation type="submission" date="2020-04" db="EMBL/GenBank/DDBJ databases">
        <authorList>
            <person name="Alioto T."/>
            <person name="Alioto T."/>
            <person name="Gomez Garrido J."/>
        </authorList>
    </citation>
    <scope>NUCLEOTIDE SEQUENCE</scope>
    <source>
        <strain evidence="3">A484AB</strain>
    </source>
</reference>
<dbReference type="InterPro" id="IPR041588">
    <property type="entry name" value="Integrase_H2C2"/>
</dbReference>
<evidence type="ECO:0000313" key="4">
    <source>
        <dbReference type="Proteomes" id="UP001152795"/>
    </source>
</evidence>
<dbReference type="PANTHER" id="PTHR37984:SF11">
    <property type="entry name" value="INTEGRASE CATALYTIC DOMAIN-CONTAINING PROTEIN"/>
    <property type="match status" value="1"/>
</dbReference>
<feature type="region of interest" description="Disordered" evidence="1">
    <location>
        <begin position="349"/>
        <end position="378"/>
    </location>
</feature>
<dbReference type="FunFam" id="1.10.340.70:FF:000003">
    <property type="entry name" value="Protein CBG25708"/>
    <property type="match status" value="1"/>
</dbReference>
<dbReference type="OrthoDB" id="5982521at2759"/>
<dbReference type="SUPFAM" id="SSF53098">
    <property type="entry name" value="Ribonuclease H-like"/>
    <property type="match status" value="1"/>
</dbReference>
<dbReference type="InterPro" id="IPR050951">
    <property type="entry name" value="Retrovirus_Pol_polyprotein"/>
</dbReference>
<dbReference type="Pfam" id="PF00665">
    <property type="entry name" value="rve"/>
    <property type="match status" value="1"/>
</dbReference>
<dbReference type="Proteomes" id="UP001152795">
    <property type="component" value="Unassembled WGS sequence"/>
</dbReference>